<reference evidence="2" key="1">
    <citation type="submission" date="2020-05" db="EMBL/GenBank/DDBJ databases">
        <title>Mycena genomes resolve the evolution of fungal bioluminescence.</title>
        <authorList>
            <person name="Tsai I.J."/>
        </authorList>
    </citation>
    <scope>NUCLEOTIDE SEQUENCE</scope>
    <source>
        <strain evidence="2">CCC161011</strain>
    </source>
</reference>
<feature type="domain" description="Arrestin-like N-terminal" evidence="1">
    <location>
        <begin position="13"/>
        <end position="152"/>
    </location>
</feature>
<keyword evidence="3" id="KW-1185">Reference proteome</keyword>
<accession>A0A8H6YPB6</accession>
<dbReference type="AlphaFoldDB" id="A0A8H6YPB6"/>
<dbReference type="PANTHER" id="PTHR11188">
    <property type="entry name" value="ARRESTIN DOMAIN CONTAINING PROTEIN"/>
    <property type="match status" value="1"/>
</dbReference>
<evidence type="ECO:0000259" key="1">
    <source>
        <dbReference type="Pfam" id="PF00339"/>
    </source>
</evidence>
<dbReference type="GO" id="GO:0015031">
    <property type="term" value="P:protein transport"/>
    <property type="evidence" value="ECO:0007669"/>
    <property type="project" value="TreeGrafter"/>
</dbReference>
<sequence>MAPQNVASPAFVLHFPDAVRVAGETIQGRVELDVASAQDEGIENLSVNLKGSIVTTIIETNFDGSDTKYERVIELIDIRKSLWERGTAFPDPGSHMLVLPFKFKLPRSLPPSFHLSVLHHKALISYTLEVVGSRPGLFRKDRMIRKVFPVLPAASPEQILAKKSLKKGWEGDWRTTFVERKMRPGIWGDYSHVRAEVKIPDLESFPRATALPLDLSFETRTKPMTRTAAPVDKHNKPLFPAPPTLSSDVKLFFEREASIYAEPKIGTAIDSFETHCGFGDPESSSVKSTINEAEWIPDPERKDYGVWKRSVRFETSVTLPFAPTFSTETIECKYFLNFAVSFPGIGNDLELHVPIHLDPAHACPSFAMNYADVPPEGPPPAAS</sequence>
<dbReference type="InterPro" id="IPR011021">
    <property type="entry name" value="Arrestin-like_N"/>
</dbReference>
<dbReference type="SUPFAM" id="SSF81296">
    <property type="entry name" value="E set domains"/>
    <property type="match status" value="1"/>
</dbReference>
<evidence type="ECO:0000313" key="3">
    <source>
        <dbReference type="Proteomes" id="UP000620124"/>
    </source>
</evidence>
<dbReference type="Pfam" id="PF00339">
    <property type="entry name" value="Arrestin_N"/>
    <property type="match status" value="1"/>
</dbReference>
<dbReference type="EMBL" id="JACAZI010000004">
    <property type="protein sequence ID" value="KAF7362362.1"/>
    <property type="molecule type" value="Genomic_DNA"/>
</dbReference>
<evidence type="ECO:0000313" key="2">
    <source>
        <dbReference type="EMBL" id="KAF7362362.1"/>
    </source>
</evidence>
<dbReference type="GO" id="GO:0005737">
    <property type="term" value="C:cytoplasm"/>
    <property type="evidence" value="ECO:0007669"/>
    <property type="project" value="TreeGrafter"/>
</dbReference>
<protein>
    <submittedName>
        <fullName evidence="2">Arrestin-N domain-containing protein</fullName>
    </submittedName>
</protein>
<name>A0A8H6YPB6_9AGAR</name>
<organism evidence="2 3">
    <name type="scientific">Mycena venus</name>
    <dbReference type="NCBI Taxonomy" id="2733690"/>
    <lineage>
        <taxon>Eukaryota</taxon>
        <taxon>Fungi</taxon>
        <taxon>Dikarya</taxon>
        <taxon>Basidiomycota</taxon>
        <taxon>Agaricomycotina</taxon>
        <taxon>Agaricomycetes</taxon>
        <taxon>Agaricomycetidae</taxon>
        <taxon>Agaricales</taxon>
        <taxon>Marasmiineae</taxon>
        <taxon>Mycenaceae</taxon>
        <taxon>Mycena</taxon>
    </lineage>
</organism>
<dbReference type="Gene3D" id="2.60.40.640">
    <property type="match status" value="1"/>
</dbReference>
<proteinExistence type="predicted"/>
<dbReference type="PANTHER" id="PTHR11188:SF17">
    <property type="entry name" value="FI21816P1"/>
    <property type="match status" value="1"/>
</dbReference>
<gene>
    <name evidence="2" type="ORF">MVEN_00582900</name>
</gene>
<dbReference type="InterPro" id="IPR014756">
    <property type="entry name" value="Ig_E-set"/>
</dbReference>
<dbReference type="OrthoDB" id="2333384at2759"/>
<dbReference type="InterPro" id="IPR014752">
    <property type="entry name" value="Arrestin-like_C"/>
</dbReference>
<dbReference type="Proteomes" id="UP000620124">
    <property type="component" value="Unassembled WGS sequence"/>
</dbReference>
<dbReference type="InterPro" id="IPR050357">
    <property type="entry name" value="Arrestin_domain-protein"/>
</dbReference>
<comment type="caution">
    <text evidence="2">The sequence shown here is derived from an EMBL/GenBank/DDBJ whole genome shotgun (WGS) entry which is preliminary data.</text>
</comment>